<dbReference type="AlphaFoldDB" id="A0A0C9XHN2"/>
<dbReference type="HOGENOM" id="CLU_2320759_0_0_1"/>
<reference evidence="2 3" key="1">
    <citation type="submission" date="2014-04" db="EMBL/GenBank/DDBJ databases">
        <authorList>
            <consortium name="DOE Joint Genome Institute"/>
            <person name="Kuo A."/>
            <person name="Kohler A."/>
            <person name="Nagy L.G."/>
            <person name="Floudas D."/>
            <person name="Copeland A."/>
            <person name="Barry K.W."/>
            <person name="Cichocki N."/>
            <person name="Veneault-Fourrey C."/>
            <person name="LaButti K."/>
            <person name="Lindquist E.A."/>
            <person name="Lipzen A."/>
            <person name="Lundell T."/>
            <person name="Morin E."/>
            <person name="Murat C."/>
            <person name="Sun H."/>
            <person name="Tunlid A."/>
            <person name="Henrissat B."/>
            <person name="Grigoriev I.V."/>
            <person name="Hibbett D.S."/>
            <person name="Martin F."/>
            <person name="Nordberg H.P."/>
            <person name="Cantor M.N."/>
            <person name="Hua S.X."/>
        </authorList>
    </citation>
    <scope>NUCLEOTIDE SEQUENCE [LARGE SCALE GENOMIC DNA]</scope>
    <source>
        <strain evidence="2 3">LaAM-08-1</strain>
    </source>
</reference>
<protein>
    <submittedName>
        <fullName evidence="2">Uncharacterized protein</fullName>
    </submittedName>
</protein>
<evidence type="ECO:0000256" key="1">
    <source>
        <dbReference type="SAM" id="MobiDB-lite"/>
    </source>
</evidence>
<organism evidence="2 3">
    <name type="scientific">Laccaria amethystina LaAM-08-1</name>
    <dbReference type="NCBI Taxonomy" id="1095629"/>
    <lineage>
        <taxon>Eukaryota</taxon>
        <taxon>Fungi</taxon>
        <taxon>Dikarya</taxon>
        <taxon>Basidiomycota</taxon>
        <taxon>Agaricomycotina</taxon>
        <taxon>Agaricomycetes</taxon>
        <taxon>Agaricomycetidae</taxon>
        <taxon>Agaricales</taxon>
        <taxon>Agaricineae</taxon>
        <taxon>Hydnangiaceae</taxon>
        <taxon>Laccaria</taxon>
    </lineage>
</organism>
<dbReference type="Proteomes" id="UP000054477">
    <property type="component" value="Unassembled WGS sequence"/>
</dbReference>
<sequence length="99" mass="10627">MRGYIRLVMARRQEQSPPRANEGPVAGSAGYQLNSQKSACKMASSSLVPPSSKTRVNPRTRLPTPDAPRPSPFTSPTTLLSSSFRLDKPRFGVASGGLL</sequence>
<proteinExistence type="predicted"/>
<evidence type="ECO:0000313" key="2">
    <source>
        <dbReference type="EMBL" id="KIJ97176.1"/>
    </source>
</evidence>
<feature type="region of interest" description="Disordered" evidence="1">
    <location>
        <begin position="1"/>
        <end position="81"/>
    </location>
</feature>
<evidence type="ECO:0000313" key="3">
    <source>
        <dbReference type="Proteomes" id="UP000054477"/>
    </source>
</evidence>
<reference evidence="3" key="2">
    <citation type="submission" date="2015-01" db="EMBL/GenBank/DDBJ databases">
        <title>Evolutionary Origins and Diversification of the Mycorrhizal Mutualists.</title>
        <authorList>
            <consortium name="DOE Joint Genome Institute"/>
            <consortium name="Mycorrhizal Genomics Consortium"/>
            <person name="Kohler A."/>
            <person name="Kuo A."/>
            <person name="Nagy L.G."/>
            <person name="Floudas D."/>
            <person name="Copeland A."/>
            <person name="Barry K.W."/>
            <person name="Cichocki N."/>
            <person name="Veneault-Fourrey C."/>
            <person name="LaButti K."/>
            <person name="Lindquist E.A."/>
            <person name="Lipzen A."/>
            <person name="Lundell T."/>
            <person name="Morin E."/>
            <person name="Murat C."/>
            <person name="Riley R."/>
            <person name="Ohm R."/>
            <person name="Sun H."/>
            <person name="Tunlid A."/>
            <person name="Henrissat B."/>
            <person name="Grigoriev I.V."/>
            <person name="Hibbett D.S."/>
            <person name="Martin F."/>
        </authorList>
    </citation>
    <scope>NUCLEOTIDE SEQUENCE [LARGE SCALE GENOMIC DNA]</scope>
    <source>
        <strain evidence="3">LaAM-08-1</strain>
    </source>
</reference>
<gene>
    <name evidence="2" type="ORF">K443DRAFT_681734</name>
</gene>
<keyword evidence="3" id="KW-1185">Reference proteome</keyword>
<accession>A0A0C9XHN2</accession>
<dbReference type="EMBL" id="KN838700">
    <property type="protein sequence ID" value="KIJ97176.1"/>
    <property type="molecule type" value="Genomic_DNA"/>
</dbReference>
<feature type="compositionally biased region" description="Polar residues" evidence="1">
    <location>
        <begin position="31"/>
        <end position="57"/>
    </location>
</feature>
<name>A0A0C9XHN2_9AGAR</name>